<comment type="caution">
    <text evidence="2">The sequence shown here is derived from an EMBL/GenBank/DDBJ whole genome shotgun (WGS) entry which is preliminary data.</text>
</comment>
<evidence type="ECO:0000256" key="1">
    <source>
        <dbReference type="SAM" id="MobiDB-lite"/>
    </source>
</evidence>
<organism evidence="2 3">
    <name type="scientific">Carnegiea gigantea</name>
    <dbReference type="NCBI Taxonomy" id="171969"/>
    <lineage>
        <taxon>Eukaryota</taxon>
        <taxon>Viridiplantae</taxon>
        <taxon>Streptophyta</taxon>
        <taxon>Embryophyta</taxon>
        <taxon>Tracheophyta</taxon>
        <taxon>Spermatophyta</taxon>
        <taxon>Magnoliopsida</taxon>
        <taxon>eudicotyledons</taxon>
        <taxon>Gunneridae</taxon>
        <taxon>Pentapetalae</taxon>
        <taxon>Caryophyllales</taxon>
        <taxon>Cactineae</taxon>
        <taxon>Cactaceae</taxon>
        <taxon>Cactoideae</taxon>
        <taxon>Echinocereeae</taxon>
        <taxon>Carnegiea</taxon>
    </lineage>
</organism>
<sequence length="226" mass="26006">MFLSTCSQIPSQVEEAIRAQTRDTGPSPAQGIRSGSMAKSKAYLHHKTFPIRDQQCLRSNPDSTPQKSGWLLNLFRLPTEQAVASPIHDILSWSLRLRKATEMFQSSHAFYRRCMKGFTTTSKGKWPPKFIMPDIKFYRIENPNHYVRNFVSDMKLKGIDKDIFNLIFSWTFDKDVMRWYNALGSRKKSVAYGKVMRKMGMGHKKDSGLMKGATKTSGEKMKKRIL</sequence>
<accession>A0A9Q1JM35</accession>
<dbReference type="AlphaFoldDB" id="A0A9Q1JM35"/>
<gene>
    <name evidence="2" type="ORF">Cgig2_025692</name>
</gene>
<proteinExistence type="predicted"/>
<reference evidence="2" key="1">
    <citation type="submission" date="2022-04" db="EMBL/GenBank/DDBJ databases">
        <title>Carnegiea gigantea Genome sequencing and assembly v2.</title>
        <authorList>
            <person name="Copetti D."/>
            <person name="Sanderson M.J."/>
            <person name="Burquez A."/>
            <person name="Wojciechowski M.F."/>
        </authorList>
    </citation>
    <scope>NUCLEOTIDE SEQUENCE</scope>
    <source>
        <strain evidence="2">SGP5-SGP5p</strain>
        <tissue evidence="2">Aerial part</tissue>
    </source>
</reference>
<evidence type="ECO:0000313" key="2">
    <source>
        <dbReference type="EMBL" id="KAJ8425736.1"/>
    </source>
</evidence>
<keyword evidence="3" id="KW-1185">Reference proteome</keyword>
<feature type="region of interest" description="Disordered" evidence="1">
    <location>
        <begin position="205"/>
        <end position="226"/>
    </location>
</feature>
<evidence type="ECO:0000313" key="3">
    <source>
        <dbReference type="Proteomes" id="UP001153076"/>
    </source>
</evidence>
<name>A0A9Q1JM35_9CARY</name>
<dbReference type="Proteomes" id="UP001153076">
    <property type="component" value="Unassembled WGS sequence"/>
</dbReference>
<dbReference type="EMBL" id="JAKOGI010001416">
    <property type="protein sequence ID" value="KAJ8425736.1"/>
    <property type="molecule type" value="Genomic_DNA"/>
</dbReference>
<protein>
    <submittedName>
        <fullName evidence="2">Uncharacterized protein</fullName>
    </submittedName>
</protein>